<evidence type="ECO:0008006" key="4">
    <source>
        <dbReference type="Google" id="ProtNLM"/>
    </source>
</evidence>
<dbReference type="STRING" id="1314783.A0A165MS15"/>
<sequence>MTADAQRKRNSAVFSQKITHIYAPEGLPDHLLLVGSGGQITVIDAELNIQASSSASQPDDTVPLRHFIFPRRTCAFLPTQTLPSGVVSVSVLQQNSNALVSISAVDTQGHAHSLGSCTIPLGEADVVDVSFSAAGCLTVLTRSGRWSFYRLTVSSSSTLSVSPLCSPIHLASLSFLPSGARSASHAHEISLLALTSSHVLLAGITVSQPEMVLLLWDTQYGVLLAEQRFPCPSHLHRGKERGVHMELVASSSAAEPNQALLVLHPADAKSQDSEDPRATSVLVVPLSVPKTSTIANALGRATIGQAWLRSEADGSQSRKGVHLTLDIGGLEPEQVKTLEAMLKAQEKGRTEQAERHWAGYLEGASGLEAGPPLGHLFVKQLLSVLFLVPPSGREGAAQANAATPYARNAVKYLLERKAVSDAMVEGGLVPALMARNDWNNAALALSTVIDLPEPAVIGLLAKVVTHHRQTASDAMQVDAPSPTSPPALPAFLALCVTYSASPGPLRVALRKHLPDAADIVCVLEVLDGWLERWGAEELSLVPEKVQKDVHGAYVPIFAEKQEQEMPPLGKMLKDSLLVPQMLTFIQAVLDSSFIALLSHPPAHTLIRTLLARLEPELALLSELQSLKGPLQAFASAHPRAPGAGHGRSKAADSQADWHKRRKAQAEHRDMNVGVYQVEELVI</sequence>
<feature type="region of interest" description="Disordered" evidence="1">
    <location>
        <begin position="635"/>
        <end position="656"/>
    </location>
</feature>
<keyword evidence="3" id="KW-1185">Reference proteome</keyword>
<dbReference type="OrthoDB" id="4349954at2759"/>
<protein>
    <recommendedName>
        <fullName evidence="4">Nucleolar protein 11</fullName>
    </recommendedName>
</protein>
<dbReference type="Proteomes" id="UP000076727">
    <property type="component" value="Unassembled WGS sequence"/>
</dbReference>
<dbReference type="InterPro" id="IPR042859">
    <property type="entry name" value="NOL11"/>
</dbReference>
<dbReference type="AlphaFoldDB" id="A0A165MS15"/>
<organism evidence="2 3">
    <name type="scientific">Daedalea quercina L-15889</name>
    <dbReference type="NCBI Taxonomy" id="1314783"/>
    <lineage>
        <taxon>Eukaryota</taxon>
        <taxon>Fungi</taxon>
        <taxon>Dikarya</taxon>
        <taxon>Basidiomycota</taxon>
        <taxon>Agaricomycotina</taxon>
        <taxon>Agaricomycetes</taxon>
        <taxon>Polyporales</taxon>
        <taxon>Fomitopsis</taxon>
    </lineage>
</organism>
<dbReference type="PANTHER" id="PTHR15633">
    <property type="entry name" value="NUCLEOLAR PROTEIN 11"/>
    <property type="match status" value="1"/>
</dbReference>
<gene>
    <name evidence="2" type="ORF">DAEQUDRAFT_813894</name>
</gene>
<proteinExistence type="predicted"/>
<name>A0A165MS15_9APHY</name>
<dbReference type="EMBL" id="KV429096">
    <property type="protein sequence ID" value="KZT66048.1"/>
    <property type="molecule type" value="Genomic_DNA"/>
</dbReference>
<evidence type="ECO:0000256" key="1">
    <source>
        <dbReference type="SAM" id="MobiDB-lite"/>
    </source>
</evidence>
<dbReference type="GO" id="GO:0005730">
    <property type="term" value="C:nucleolus"/>
    <property type="evidence" value="ECO:0007669"/>
    <property type="project" value="TreeGrafter"/>
</dbReference>
<dbReference type="GO" id="GO:0030490">
    <property type="term" value="P:maturation of SSU-rRNA"/>
    <property type="evidence" value="ECO:0007669"/>
    <property type="project" value="InterPro"/>
</dbReference>
<accession>A0A165MS15</accession>
<evidence type="ECO:0000313" key="3">
    <source>
        <dbReference type="Proteomes" id="UP000076727"/>
    </source>
</evidence>
<dbReference type="GO" id="GO:0003723">
    <property type="term" value="F:RNA binding"/>
    <property type="evidence" value="ECO:0007669"/>
    <property type="project" value="TreeGrafter"/>
</dbReference>
<reference evidence="2 3" key="1">
    <citation type="journal article" date="2016" name="Mol. Biol. Evol.">
        <title>Comparative Genomics of Early-Diverging Mushroom-Forming Fungi Provides Insights into the Origins of Lignocellulose Decay Capabilities.</title>
        <authorList>
            <person name="Nagy L.G."/>
            <person name="Riley R."/>
            <person name="Tritt A."/>
            <person name="Adam C."/>
            <person name="Daum C."/>
            <person name="Floudas D."/>
            <person name="Sun H."/>
            <person name="Yadav J.S."/>
            <person name="Pangilinan J."/>
            <person name="Larsson K.H."/>
            <person name="Matsuura K."/>
            <person name="Barry K."/>
            <person name="Labutti K."/>
            <person name="Kuo R."/>
            <person name="Ohm R.A."/>
            <person name="Bhattacharya S.S."/>
            <person name="Shirouzu T."/>
            <person name="Yoshinaga Y."/>
            <person name="Martin F.M."/>
            <person name="Grigoriev I.V."/>
            <person name="Hibbett D.S."/>
        </authorList>
    </citation>
    <scope>NUCLEOTIDE SEQUENCE [LARGE SCALE GENOMIC DNA]</scope>
    <source>
        <strain evidence="2 3">L-15889</strain>
    </source>
</reference>
<evidence type="ECO:0000313" key="2">
    <source>
        <dbReference type="EMBL" id="KZT66048.1"/>
    </source>
</evidence>
<dbReference type="PANTHER" id="PTHR15633:SF2">
    <property type="entry name" value="NUCLEOLAR PROTEIN 11"/>
    <property type="match status" value="1"/>
</dbReference>